<organism evidence="2 3">
    <name type="scientific">Kumtagia ephedrae</name>
    <dbReference type="NCBI Taxonomy" id="2116701"/>
    <lineage>
        <taxon>Bacteria</taxon>
        <taxon>Pseudomonadati</taxon>
        <taxon>Pseudomonadota</taxon>
        <taxon>Alphaproteobacteria</taxon>
        <taxon>Hyphomicrobiales</taxon>
        <taxon>Phyllobacteriaceae</taxon>
        <taxon>Kumtagia</taxon>
    </lineage>
</organism>
<dbReference type="EMBL" id="PXYK01000007">
    <property type="protein sequence ID" value="PSJ61829.1"/>
    <property type="molecule type" value="Genomic_DNA"/>
</dbReference>
<feature type="transmembrane region" description="Helical" evidence="1">
    <location>
        <begin position="5"/>
        <end position="24"/>
    </location>
</feature>
<accession>A0A2P7SH62</accession>
<evidence type="ECO:0000313" key="2">
    <source>
        <dbReference type="EMBL" id="PSJ61829.1"/>
    </source>
</evidence>
<dbReference type="Proteomes" id="UP000241229">
    <property type="component" value="Unassembled WGS sequence"/>
</dbReference>
<gene>
    <name evidence="2" type="ORF">C7I84_09530</name>
</gene>
<proteinExistence type="predicted"/>
<reference evidence="2 3" key="1">
    <citation type="submission" date="2018-03" db="EMBL/GenBank/DDBJ databases">
        <title>The draft genome of Mesorhizobium sp. 6GN-30.</title>
        <authorList>
            <person name="Liu L."/>
            <person name="Li L."/>
            <person name="Wang T."/>
            <person name="Zhang X."/>
            <person name="Liang L."/>
        </authorList>
    </citation>
    <scope>NUCLEOTIDE SEQUENCE [LARGE SCALE GENOMIC DNA]</scope>
    <source>
        <strain evidence="2 3">6GN30</strain>
    </source>
</reference>
<dbReference type="InterPro" id="IPR046087">
    <property type="entry name" value="DUF6105"/>
</dbReference>
<comment type="caution">
    <text evidence="2">The sequence shown here is derived from an EMBL/GenBank/DDBJ whole genome shotgun (WGS) entry which is preliminary data.</text>
</comment>
<dbReference type="AlphaFoldDB" id="A0A2P7SH62"/>
<evidence type="ECO:0000256" key="1">
    <source>
        <dbReference type="SAM" id="Phobius"/>
    </source>
</evidence>
<feature type="transmembrane region" description="Helical" evidence="1">
    <location>
        <begin position="56"/>
        <end position="77"/>
    </location>
</feature>
<keyword evidence="1" id="KW-0812">Transmembrane</keyword>
<keyword evidence="1" id="KW-1133">Transmembrane helix</keyword>
<protein>
    <submittedName>
        <fullName evidence="2">Uncharacterized protein</fullName>
    </submittedName>
</protein>
<evidence type="ECO:0000313" key="3">
    <source>
        <dbReference type="Proteomes" id="UP000241229"/>
    </source>
</evidence>
<sequence>MRWILILWALPLAVFWGWFGLSYYDMNFGYVMLSRGLHDLVFELYGELLGLEPATIPWLLAKAFVIDTLILFGILAFRRRRAIAAWIQRRRERYSGVEPARST</sequence>
<name>A0A2P7SH62_9HYPH</name>
<dbReference type="Pfam" id="PF19600">
    <property type="entry name" value="DUF6105"/>
    <property type="match status" value="1"/>
</dbReference>
<dbReference type="OrthoDB" id="7906687at2"/>
<keyword evidence="3" id="KW-1185">Reference proteome</keyword>
<dbReference type="RefSeq" id="WP_106771937.1">
    <property type="nucleotide sequence ID" value="NZ_PXYK01000007.1"/>
</dbReference>
<keyword evidence="1" id="KW-0472">Membrane</keyword>